<reference evidence="2" key="1">
    <citation type="journal article" date="2018" name="Antonie Van Leeuwenhoek">
        <title>Proteinivorax hydrogeniformans sp. nov., an anaerobic, haloalkaliphilic bacterium fermenting proteinaceous compounds with high hydrogen production.</title>
        <authorList>
            <person name="Boltyanskaya Y."/>
            <person name="Detkova E."/>
            <person name="Pimenov N."/>
            <person name="Kevbrin V."/>
        </authorList>
    </citation>
    <scope>NUCLEOTIDE SEQUENCE</scope>
    <source>
        <strain evidence="2">Z-710</strain>
    </source>
</reference>
<proteinExistence type="predicted"/>
<dbReference type="RefSeq" id="WP_353892475.1">
    <property type="nucleotide sequence ID" value="NZ_CP159485.1"/>
</dbReference>
<protein>
    <submittedName>
        <fullName evidence="2">TaqI-like C-terminal specificity domain-containing protein</fullName>
    </submittedName>
</protein>
<sequence length="593" mass="70673">MKRYVDNFKHLSLNQVFDDATVDACIIILEKQQYRKMQPTQVLYNNSIHLDQNLFGSSSWVFNDNQILEIKNKVENAGIKIKQLKGLKITWGIKTGLNDAFIINERQKNLLLEKNIRNREIIKPVLRGKDIGRYMLDYKNKYLINTKYDLDIKNKYPDIYEYLLPYKERLMSRSDQGKEWYNLRSSNIYEELEAPKILFAEIINTTPNRPKFYYDEQEYYIEATGFMINNYDNYKLLLAILNSTISMFYIKLIGSTLNTNGIRYKKIFLKEFPIIKNGNDTIIKEINGYIEKIKSINTFDKFNISLENLIKYHEKIDNVNIYAERIDKLVCQLYKINKEEYIKMLESLELGYKKEFDSSNMLITLDHEVRMSYVEKLSIQLSREKFKEEHVSKGKSIEKIANQYGFEYETVALLRRMYTEQLEPDEKVKYYEPSKLFESINCKVNDTVFYLMVKNSEYISLGDIKHILENKLNNFEDIITTCRTIDDKIRGVEIASKALNSEAYTWNAYRKAKQKGKVNKTFIKYYDNQYYGLAEWSDEIHKKYFLDAFKKYTESNPNEKKAKDLLKLFKDLDIEDKQDYIELMEEKIERTFN</sequence>
<accession>A0AAU8HRR5</accession>
<reference evidence="2" key="2">
    <citation type="submission" date="2024-06" db="EMBL/GenBank/DDBJ databases">
        <authorList>
            <person name="Petrova K.O."/>
            <person name="Toshchakov S.V."/>
            <person name="Boltjanskaja Y.V."/>
            <person name="Kevbrin V.V."/>
        </authorList>
    </citation>
    <scope>NUCLEOTIDE SEQUENCE</scope>
    <source>
        <strain evidence="2">Z-710</strain>
    </source>
</reference>
<dbReference type="EMBL" id="CP159485">
    <property type="protein sequence ID" value="XCI27897.1"/>
    <property type="molecule type" value="Genomic_DNA"/>
</dbReference>
<feature type="domain" description="TaqI-like C-terminal specificity" evidence="1">
    <location>
        <begin position="123"/>
        <end position="274"/>
    </location>
</feature>
<dbReference type="InterPro" id="IPR025931">
    <property type="entry name" value="TaqI_C"/>
</dbReference>
<dbReference type="AlphaFoldDB" id="A0AAU8HRR5"/>
<dbReference type="Pfam" id="PF12950">
    <property type="entry name" value="TaqI_C"/>
    <property type="match status" value="1"/>
</dbReference>
<gene>
    <name evidence="2" type="ORF">PRVXH_001821</name>
</gene>
<evidence type="ECO:0000313" key="2">
    <source>
        <dbReference type="EMBL" id="XCI27897.1"/>
    </source>
</evidence>
<name>A0AAU8HRR5_9FIRM</name>
<organism evidence="2">
    <name type="scientific">Proteinivorax hydrogeniformans</name>
    <dbReference type="NCBI Taxonomy" id="1826727"/>
    <lineage>
        <taxon>Bacteria</taxon>
        <taxon>Bacillati</taxon>
        <taxon>Bacillota</taxon>
        <taxon>Clostridia</taxon>
        <taxon>Eubacteriales</taxon>
        <taxon>Proteinivoracaceae</taxon>
        <taxon>Proteinivorax</taxon>
    </lineage>
</organism>
<evidence type="ECO:0000259" key="1">
    <source>
        <dbReference type="Pfam" id="PF12950"/>
    </source>
</evidence>